<reference evidence="1 2" key="1">
    <citation type="journal article" date="2014" name="Nature">
        <title>An environmental bacterial taxon with a large and distinct metabolic repertoire.</title>
        <authorList>
            <person name="Wilson M.C."/>
            <person name="Mori T."/>
            <person name="Ruckert C."/>
            <person name="Uria A.R."/>
            <person name="Helf M.J."/>
            <person name="Takada K."/>
            <person name="Gernert C."/>
            <person name="Steffens U.A."/>
            <person name="Heycke N."/>
            <person name="Schmitt S."/>
            <person name="Rinke C."/>
            <person name="Helfrich E.J."/>
            <person name="Brachmann A.O."/>
            <person name="Gurgui C."/>
            <person name="Wakimoto T."/>
            <person name="Kracht M."/>
            <person name="Crusemann M."/>
            <person name="Hentschel U."/>
            <person name="Abe I."/>
            <person name="Matsunaga S."/>
            <person name="Kalinowski J."/>
            <person name="Takeyama H."/>
            <person name="Piel J."/>
        </authorList>
    </citation>
    <scope>NUCLEOTIDE SEQUENCE [LARGE SCALE GENOMIC DNA]</scope>
    <source>
        <strain evidence="2">TSY2</strain>
    </source>
</reference>
<dbReference type="EMBL" id="AZHX01002176">
    <property type="protein sequence ID" value="ETW96484.1"/>
    <property type="molecule type" value="Genomic_DNA"/>
</dbReference>
<evidence type="ECO:0000313" key="2">
    <source>
        <dbReference type="Proteomes" id="UP000019140"/>
    </source>
</evidence>
<keyword evidence="2" id="KW-1185">Reference proteome</keyword>
<proteinExistence type="predicted"/>
<dbReference type="InterPro" id="IPR038573">
    <property type="entry name" value="BrnT_sf"/>
</dbReference>
<sequence length="91" mass="11118">MRIRWHEPKRQQVLSQRQIDVAQLDELFELPYIEDQRNDDPEQYRVIGFAGGRLVSFIIEYREDQFGDFVWVVTAWHATLQEQRAYEREVY</sequence>
<comment type="caution">
    <text evidence="1">The sequence shown here is derived from an EMBL/GenBank/DDBJ whole genome shotgun (WGS) entry which is preliminary data.</text>
</comment>
<organism evidence="1 2">
    <name type="scientific">Candidatus Entotheonella gemina</name>
    <dbReference type="NCBI Taxonomy" id="1429439"/>
    <lineage>
        <taxon>Bacteria</taxon>
        <taxon>Pseudomonadati</taxon>
        <taxon>Nitrospinota/Tectimicrobiota group</taxon>
        <taxon>Candidatus Tectimicrobiota</taxon>
        <taxon>Candidatus Entotheonellia</taxon>
        <taxon>Candidatus Entotheonellales</taxon>
        <taxon>Candidatus Entotheonellaceae</taxon>
        <taxon>Candidatus Entotheonella</taxon>
    </lineage>
</organism>
<protein>
    <recommendedName>
        <fullName evidence="3">BrnT family toxin</fullName>
    </recommendedName>
</protein>
<evidence type="ECO:0000313" key="1">
    <source>
        <dbReference type="EMBL" id="ETW96484.1"/>
    </source>
</evidence>
<gene>
    <name evidence="1" type="ORF">ETSY2_46325</name>
</gene>
<dbReference type="AlphaFoldDB" id="W4LEY9"/>
<dbReference type="HOGENOM" id="CLU_2423611_0_0_7"/>
<name>W4LEY9_9BACT</name>
<dbReference type="Gene3D" id="3.10.450.530">
    <property type="entry name" value="Ribonuclease toxin, BrnT, of type II toxin-antitoxin system"/>
    <property type="match status" value="1"/>
</dbReference>
<dbReference type="Proteomes" id="UP000019140">
    <property type="component" value="Unassembled WGS sequence"/>
</dbReference>
<accession>W4LEY9</accession>
<evidence type="ECO:0008006" key="3">
    <source>
        <dbReference type="Google" id="ProtNLM"/>
    </source>
</evidence>